<reference evidence="1 2" key="1">
    <citation type="journal article" date="2018" name="Environ. Microbiol.">
        <title>Isolation and genomic characterization of Novimethylophilus kurashikiensis gen. nov. sp. nov., a new lanthanide-dependent methylotrophic species of Methylophilaceae.</title>
        <authorList>
            <person name="Lv H."/>
            <person name="Sahin N."/>
            <person name="Tani A."/>
        </authorList>
    </citation>
    <scope>NUCLEOTIDE SEQUENCE [LARGE SCALE GENOMIC DNA]</scope>
    <source>
        <strain evidence="1 2">La2-4</strain>
    </source>
</reference>
<protein>
    <submittedName>
        <fullName evidence="1">Uncharacterized protein</fullName>
    </submittedName>
</protein>
<dbReference type="EMBL" id="BDOQ01000007">
    <property type="protein sequence ID" value="GBG14259.1"/>
    <property type="molecule type" value="Genomic_DNA"/>
</dbReference>
<name>A0A2R5F8W5_9PROT</name>
<accession>A0A2R5F8W5</accession>
<comment type="caution">
    <text evidence="1">The sequence shown here is derived from an EMBL/GenBank/DDBJ whole genome shotgun (WGS) entry which is preliminary data.</text>
</comment>
<evidence type="ECO:0000313" key="2">
    <source>
        <dbReference type="Proteomes" id="UP000245081"/>
    </source>
</evidence>
<dbReference type="OrthoDB" id="8856756at2"/>
<proteinExistence type="predicted"/>
<dbReference type="Proteomes" id="UP000245081">
    <property type="component" value="Unassembled WGS sequence"/>
</dbReference>
<sequence length="96" mass="10185">MKGTLFIVPALTDQAGQCTIVGYPGRDYPGKSALNSYRTFPHLWKDVGLMNSSGKLVCLDAQYGACGGADELRACEPLMAGLEFDVDLADPDGGLE</sequence>
<organism evidence="1 2">
    <name type="scientific">Novimethylophilus kurashikiensis</name>
    <dbReference type="NCBI Taxonomy" id="1825523"/>
    <lineage>
        <taxon>Bacteria</taxon>
        <taxon>Pseudomonadati</taxon>
        <taxon>Pseudomonadota</taxon>
        <taxon>Betaproteobacteria</taxon>
        <taxon>Nitrosomonadales</taxon>
        <taxon>Methylophilaceae</taxon>
        <taxon>Novimethylophilus</taxon>
    </lineage>
</organism>
<evidence type="ECO:0000313" key="1">
    <source>
        <dbReference type="EMBL" id="GBG14259.1"/>
    </source>
</evidence>
<dbReference type="RefSeq" id="WP_109015463.1">
    <property type="nucleotide sequence ID" value="NZ_BDOQ01000007.1"/>
</dbReference>
<gene>
    <name evidence="1" type="ORF">NMK_1824</name>
</gene>
<dbReference type="AlphaFoldDB" id="A0A2R5F8W5"/>
<keyword evidence="2" id="KW-1185">Reference proteome</keyword>